<name>A0A5J4FBR0_MICAE</name>
<protein>
    <submittedName>
        <fullName evidence="3">Chromosome partition protein Smc</fullName>
    </submittedName>
</protein>
<evidence type="ECO:0000256" key="1">
    <source>
        <dbReference type="SAM" id="Coils"/>
    </source>
</evidence>
<evidence type="ECO:0000313" key="3">
    <source>
        <dbReference type="EMBL" id="GEA27978.1"/>
    </source>
</evidence>
<dbReference type="AlphaFoldDB" id="A0A5J4FBR0"/>
<dbReference type="Proteomes" id="UP000376575">
    <property type="component" value="Unassembled WGS sequence"/>
</dbReference>
<dbReference type="InterPro" id="IPR027417">
    <property type="entry name" value="P-loop_NTPase"/>
</dbReference>
<dbReference type="RefSeq" id="WP_202981358.1">
    <property type="nucleotide sequence ID" value="NZ_BJKP01000023.1"/>
</dbReference>
<dbReference type="GO" id="GO:0005524">
    <property type="term" value="F:ATP binding"/>
    <property type="evidence" value="ECO:0007669"/>
    <property type="project" value="InterPro"/>
</dbReference>
<evidence type="ECO:0000259" key="2">
    <source>
        <dbReference type="Pfam" id="PF07728"/>
    </source>
</evidence>
<organism evidence="3 4">
    <name type="scientific">Microcystis aeruginosa NIES-4325</name>
    <dbReference type="NCBI Taxonomy" id="2569534"/>
    <lineage>
        <taxon>Bacteria</taxon>
        <taxon>Bacillati</taxon>
        <taxon>Cyanobacteriota</taxon>
        <taxon>Cyanophyceae</taxon>
        <taxon>Oscillatoriophycideae</taxon>
        <taxon>Chroococcales</taxon>
        <taxon>Microcystaceae</taxon>
        <taxon>Microcystis</taxon>
    </lineage>
</organism>
<dbReference type="Gene3D" id="1.10.287.1490">
    <property type="match status" value="1"/>
</dbReference>
<keyword evidence="1" id="KW-0175">Coiled coil</keyword>
<feature type="coiled-coil region" evidence="1">
    <location>
        <begin position="50"/>
        <end position="315"/>
    </location>
</feature>
<dbReference type="EMBL" id="BJKP01000023">
    <property type="protein sequence ID" value="GEA27978.1"/>
    <property type="molecule type" value="Genomic_DNA"/>
</dbReference>
<accession>A0A5J4FBR0</accession>
<reference evidence="3 4" key="1">
    <citation type="journal article" date="2019" name="FEMS Microbiol. Lett.">
        <title>A novel salt-tolerant genotype illuminates the sucrose gene evolution in freshwater bloom-forming cyanobacterium Microcystis aeruginosa.</title>
        <authorList>
            <person name="Tanabe Y."/>
            <person name="Yamaguchi H."/>
            <person name="Sano T."/>
            <person name="Kawachi M."/>
        </authorList>
    </citation>
    <scope>NUCLEOTIDE SEQUENCE [LARGE SCALE GENOMIC DNA]</scope>
    <source>
        <strain evidence="3 4">NIES-4325</strain>
    </source>
</reference>
<feature type="domain" description="ATPase dynein-related AAA" evidence="2">
    <location>
        <begin position="379"/>
        <end position="530"/>
    </location>
</feature>
<dbReference type="Pfam" id="PF07728">
    <property type="entry name" value="AAA_5"/>
    <property type="match status" value="1"/>
</dbReference>
<evidence type="ECO:0000313" key="4">
    <source>
        <dbReference type="Proteomes" id="UP000376575"/>
    </source>
</evidence>
<dbReference type="GO" id="GO:0016887">
    <property type="term" value="F:ATP hydrolysis activity"/>
    <property type="evidence" value="ECO:0007669"/>
    <property type="project" value="InterPro"/>
</dbReference>
<dbReference type="InterPro" id="IPR011704">
    <property type="entry name" value="ATPase_dyneun-rel_AAA"/>
</dbReference>
<comment type="caution">
    <text evidence="3">The sequence shown here is derived from an EMBL/GenBank/DDBJ whole genome shotgun (WGS) entry which is preliminary data.</text>
</comment>
<gene>
    <name evidence="3" type="primary">smc_5</name>
    <name evidence="3" type="ORF">MiAbW_02549</name>
</gene>
<sequence>MNLLLFHIPSIAAGVVVGGVVIASGGSGLQSGVAAIATGASGFATSALLIQSQSSKQGKLEQERDRLKQDIERQKRALPFGAELEYLQRQRELLRQNVSELQQQEEDLQERVRLVQQNPPNLEELEQRQQKIGELKTQINENKGRLQAIIDQIAEREKQRDGLQEVTSQFSQKQEEVRGLTERLHELNQQAAELELFRSTYDALRKDAQNLETKQQHLHAEIPRLEQERDRILSEIGTMETKAQQVDGLRVQIENLDADLRTKRSELGSLKRQLEQLNSEKSLLDGQILSKENELKEFQKKIREAKGDLEEIENGFKQAFQALETPIELAANQPRLFASETEFLTLFRQYLNGKGLIFSERTVKAFHTSLKVQDISALVILAGISGTGKSELPQAYANFIGAPLVMLPVQPRWDSPQDLQGFYNYVEKKYKPTDLMRYLYQHQHQSNLKGRIVMVLLDEMNLARVEYYFSDFLSKLETRRSKKTYLDLEAGSLKLKDEQKQVLIPNEFLFVGTMNEDETTQSLSDKVLDRANILTFGRPPDLQLCGHKQTSPPIPTYVSWDAFQGWTKEPSPDLAKKVKHYVDEANDIMESLGRPFAHRVFQAFTKYVCNYPNPDRDEVIRNQAIADQFGQKLLPKLRGVMVEEKNVKEALDKMESLLSQLNDEPLNQAFKKAREGQYGQFQWKGMVYPQD</sequence>
<dbReference type="SUPFAM" id="SSF52540">
    <property type="entry name" value="P-loop containing nucleoside triphosphate hydrolases"/>
    <property type="match status" value="1"/>
</dbReference>
<proteinExistence type="predicted"/>
<dbReference type="Gene3D" id="3.40.50.300">
    <property type="entry name" value="P-loop containing nucleotide triphosphate hydrolases"/>
    <property type="match status" value="1"/>
</dbReference>
<dbReference type="PANTHER" id="PTHR23159">
    <property type="entry name" value="CENTROSOMAL PROTEIN 2"/>
    <property type="match status" value="1"/>
</dbReference>
<dbReference type="PANTHER" id="PTHR23159:SF31">
    <property type="entry name" value="CENTROSOME-ASSOCIATED PROTEIN CEP250 ISOFORM X1"/>
    <property type="match status" value="1"/>
</dbReference>